<reference evidence="6" key="1">
    <citation type="submission" date="2014-11" db="EMBL/GenBank/DDBJ databases">
        <title>Characterization of the Bacillus subtilis pgdS gene and its functions on poly-gamma-glutamic acid chain length regulation.</title>
        <authorList>
            <person name="Zeng W."/>
            <person name="Chen G."/>
            <person name="Liang Z."/>
        </authorList>
    </citation>
    <scope>NUCLEOTIDE SEQUENCE</scope>
    <source>
        <strain evidence="6">GXA-28</strain>
    </source>
</reference>
<feature type="domain" description="NlpC/P60" evidence="5">
    <location>
        <begin position="203"/>
        <end position="327"/>
    </location>
</feature>
<evidence type="ECO:0000256" key="1">
    <source>
        <dbReference type="ARBA" id="ARBA00007074"/>
    </source>
</evidence>
<evidence type="ECO:0000256" key="3">
    <source>
        <dbReference type="ARBA" id="ARBA00022801"/>
    </source>
</evidence>
<dbReference type="PANTHER" id="PTHR47053:SF1">
    <property type="entry name" value="MUREIN DD-ENDOPEPTIDASE MEPH-RELATED"/>
    <property type="match status" value="1"/>
</dbReference>
<dbReference type="GO" id="GO:0008234">
    <property type="term" value="F:cysteine-type peptidase activity"/>
    <property type="evidence" value="ECO:0007669"/>
    <property type="project" value="UniProtKB-KW"/>
</dbReference>
<dbReference type="Pfam" id="PF00877">
    <property type="entry name" value="NLPC_P60"/>
    <property type="match status" value="3"/>
</dbReference>
<feature type="domain" description="NlpC/P60" evidence="5">
    <location>
        <begin position="73"/>
        <end position="199"/>
    </location>
</feature>
<sequence length="453" mass="50008">MRHSLFICPAYSFCKNIKKSLNIFKKIPMLKLQKEEEIIKVNTLANWKKFLLVAVIICFLVPIMTKAEIAEADTSSELIVSEAKILLGYQYKYGGETPKEGFDPSGLIQYVFSKADIHLPRSVNDQYKIGTAVKPENLKPGDILFFKKEGSTGTVPTHDALYIGDGQMVHSTQSKGVIITNYKKSSYWSGTYIGARRIAADPATADVPVVQEAEKYIGVPYVFGGSTPSEGFDCSGLVQYVFQQALGIYLPRSAEQQWAVGEKVAPQNIKPGDVVYFSNTYKTGISHAGIYAGAGRFIQASRSEKVTISYLSEDYWKSKMTGIRRFDNLTIPKENPIVSEATLYVGEVPYKQGGVTPETGFDTAGFVQYVYQKAAGISLPRYATSQYNAGTKIEKADLKPGDIVFFQSTSLNPSIYIGNGQVVHVTLSNGVTITNMNTSTYWKDKYAGSIRVQ</sequence>
<keyword evidence="2" id="KW-0645">Protease</keyword>
<dbReference type="GO" id="GO:0006508">
    <property type="term" value="P:proteolysis"/>
    <property type="evidence" value="ECO:0007669"/>
    <property type="project" value="UniProtKB-KW"/>
</dbReference>
<protein>
    <submittedName>
        <fullName evidence="6">Poly-gamma-glutamic acid depolymerase</fullName>
        <ecNumber evidence="6">3.4.19.-</ecNumber>
    </submittedName>
</protein>
<evidence type="ECO:0000259" key="5">
    <source>
        <dbReference type="PROSITE" id="PS51935"/>
    </source>
</evidence>
<dbReference type="InterPro" id="IPR051202">
    <property type="entry name" value="Peptidase_C40"/>
</dbReference>
<organism evidence="6">
    <name type="scientific">Bacillus subtilis</name>
    <dbReference type="NCBI Taxonomy" id="1423"/>
    <lineage>
        <taxon>Bacteria</taxon>
        <taxon>Bacillati</taxon>
        <taxon>Bacillota</taxon>
        <taxon>Bacilli</taxon>
        <taxon>Bacillales</taxon>
        <taxon>Bacillaceae</taxon>
        <taxon>Bacillus</taxon>
    </lineage>
</organism>
<accession>A0A0D5W3E5</accession>
<keyword evidence="3 6" id="KW-0378">Hydrolase</keyword>
<evidence type="ECO:0000313" key="6">
    <source>
        <dbReference type="EMBL" id="AJZ68933.1"/>
    </source>
</evidence>
<gene>
    <name evidence="6" type="primary">pgdS</name>
</gene>
<proteinExistence type="inferred from homology"/>
<dbReference type="InterPro" id="IPR038765">
    <property type="entry name" value="Papain-like_cys_pep_sf"/>
</dbReference>
<dbReference type="EC" id="3.4.19.-" evidence="6"/>
<dbReference type="AlphaFoldDB" id="A0A0D5W3E5"/>
<dbReference type="PROSITE" id="PS51935">
    <property type="entry name" value="NLPC_P60"/>
    <property type="match status" value="3"/>
</dbReference>
<dbReference type="InterPro" id="IPR000064">
    <property type="entry name" value="NLP_P60_dom"/>
</dbReference>
<dbReference type="SUPFAM" id="SSF54001">
    <property type="entry name" value="Cysteine proteinases"/>
    <property type="match status" value="3"/>
</dbReference>
<name>A0A0D5W3E5_BACIU</name>
<feature type="domain" description="NlpC/P60" evidence="5">
    <location>
        <begin position="331"/>
        <end position="453"/>
    </location>
</feature>
<dbReference type="PANTHER" id="PTHR47053">
    <property type="entry name" value="MUREIN DD-ENDOPEPTIDASE MEPH-RELATED"/>
    <property type="match status" value="1"/>
</dbReference>
<evidence type="ECO:0000256" key="4">
    <source>
        <dbReference type="ARBA" id="ARBA00022807"/>
    </source>
</evidence>
<dbReference type="Gene3D" id="3.90.1720.10">
    <property type="entry name" value="endopeptidase domain like (from Nostoc punctiforme)"/>
    <property type="match status" value="3"/>
</dbReference>
<comment type="similarity">
    <text evidence="1">Belongs to the peptidase C40 family.</text>
</comment>
<keyword evidence="4" id="KW-0788">Thiol protease</keyword>
<evidence type="ECO:0000256" key="2">
    <source>
        <dbReference type="ARBA" id="ARBA00022670"/>
    </source>
</evidence>
<dbReference type="EMBL" id="KP178961">
    <property type="protein sequence ID" value="AJZ68933.1"/>
    <property type="molecule type" value="Genomic_DNA"/>
</dbReference>